<feature type="region of interest" description="Disordered" evidence="2">
    <location>
        <begin position="685"/>
        <end position="709"/>
    </location>
</feature>
<feature type="coiled-coil region" evidence="1">
    <location>
        <begin position="226"/>
        <end position="328"/>
    </location>
</feature>
<evidence type="ECO:0000313" key="4">
    <source>
        <dbReference type="Proteomes" id="UP000261600"/>
    </source>
</evidence>
<feature type="coiled-coil region" evidence="1">
    <location>
        <begin position="94"/>
        <end position="164"/>
    </location>
</feature>
<dbReference type="RefSeq" id="XP_020464603.1">
    <property type="nucleotide sequence ID" value="XM_020608947.1"/>
</dbReference>
<dbReference type="GO" id="GO:0007099">
    <property type="term" value="P:centriole replication"/>
    <property type="evidence" value="ECO:0007669"/>
    <property type="project" value="TreeGrafter"/>
</dbReference>
<dbReference type="GO" id="GO:0005876">
    <property type="term" value="C:spindle microtubule"/>
    <property type="evidence" value="ECO:0007669"/>
    <property type="project" value="TreeGrafter"/>
</dbReference>
<dbReference type="GO" id="GO:0060271">
    <property type="term" value="P:cilium assembly"/>
    <property type="evidence" value="ECO:0007669"/>
    <property type="project" value="TreeGrafter"/>
</dbReference>
<dbReference type="GeneID" id="109965150"/>
<feature type="region of interest" description="Disordered" evidence="2">
    <location>
        <begin position="741"/>
        <end position="789"/>
    </location>
</feature>
<dbReference type="OrthoDB" id="568502at2759"/>
<evidence type="ECO:0000256" key="1">
    <source>
        <dbReference type="SAM" id="Coils"/>
    </source>
</evidence>
<dbReference type="GO" id="GO:0007020">
    <property type="term" value="P:microtubule nucleation"/>
    <property type="evidence" value="ECO:0007669"/>
    <property type="project" value="TreeGrafter"/>
</dbReference>
<evidence type="ECO:0000313" key="3">
    <source>
        <dbReference type="Ensembl" id="ENSMALP00000021418.1"/>
    </source>
</evidence>
<keyword evidence="4" id="KW-1185">Reference proteome</keyword>
<dbReference type="GO" id="GO:0045931">
    <property type="term" value="P:positive regulation of mitotic cell cycle"/>
    <property type="evidence" value="ECO:0007669"/>
    <property type="project" value="TreeGrafter"/>
</dbReference>
<feature type="coiled-coil region" evidence="1">
    <location>
        <begin position="447"/>
        <end position="481"/>
    </location>
</feature>
<dbReference type="Ensembl" id="ENSMALT00000021836.1">
    <property type="protein sequence ID" value="ENSMALP00000021418.1"/>
    <property type="gene ID" value="ENSMALG00000014984.1"/>
</dbReference>
<evidence type="ECO:0000256" key="2">
    <source>
        <dbReference type="SAM" id="MobiDB-lite"/>
    </source>
</evidence>
<feature type="compositionally biased region" description="Polar residues" evidence="2">
    <location>
        <begin position="777"/>
        <end position="789"/>
    </location>
</feature>
<feature type="region of interest" description="Disordered" evidence="2">
    <location>
        <begin position="878"/>
        <end position="901"/>
    </location>
</feature>
<feature type="coiled-coil region" evidence="1">
    <location>
        <begin position="9"/>
        <end position="58"/>
    </location>
</feature>
<feature type="coiled-coil region" evidence="1">
    <location>
        <begin position="379"/>
        <end position="413"/>
    </location>
</feature>
<dbReference type="GO" id="GO:0005814">
    <property type="term" value="C:centriole"/>
    <property type="evidence" value="ECO:0007669"/>
    <property type="project" value="TreeGrafter"/>
</dbReference>
<protein>
    <recommendedName>
        <fullName evidence="5">Coiled-coil domain containing 57</fullName>
    </recommendedName>
</protein>
<name>A0A3Q3JMP3_MONAL</name>
<reference evidence="3" key="1">
    <citation type="submission" date="2025-08" db="UniProtKB">
        <authorList>
            <consortium name="Ensembl"/>
        </authorList>
    </citation>
    <scope>IDENTIFICATION</scope>
</reference>
<sequence>MQSDGDSGLEDLEAQLAKKEREWKELQAVRVHQMESALKKAQEECSSLRGHHQQLQEDFQFNLTILDERDRELERYDAVTARALTVEYDRQEELSRLCMQIVQLEEQRAREAEEWQEVLSKSRHSAAQLRLQLDQLKGEIQEQAKEYERMKLDLQHRIQGVEGELTLQRQELAAAFDCELRQREHEFNLKMDVMRAAVLSHDLKVKLLSKETEIYCQAQLQATEALRASKEVCQQIQAQLQDKEQEIKDLTAVKDNRIKELEDDLKWMGTKVKKLEDEHIQKYEHAVQALKECEAQLEAQRQAHTEQLQKADKHIVEIQENMEVLAAQTHCKHAEHQKAMEQKDETIHRLHTKVETIQTGWDEYITHISSEMVVKDTRILTLQERESKLRTELERSREEMNRYKQQLSAGLKRERALEQKQVQLELEWQRHYEDMEAKHCLTNEQLIQDLTQARDEAKAKLKGKEQELQDLTVLLHSVKNERDQAIQGLTPKPNSLASEEIHHLQEQNSILRAVVNQMRKDMESLSHVPPIPQAQPQASSPLLIQHPGTPATTSITPTAQMATGPPAQSADISSPINPAGDLFLQKHDKTSALMVQEVDVAHTESTLANIIEQSALVRQLQKENLYLQQASDLMSGGLSENVQNARSNPALLYTRLKQAASCIALLSREKQQLIEMGNRLRAKFTTAKPQEQVEPEKDSSTKKQGDQHDRLSTLEQLQYQLTTQELQYALRHRACTVAEQLLPGTNNPGPSTQGTANPWSQEHKATDRPESSKNKENTPPLSRSQSLLEMGPQTYTGLSRSQLSSEESLRSLKEVWEILDHGLSPSIFSEGDGELKGEVGESGGAGLQMMVHGTSAAIHKRPLTEVRQRMHLATTPSNITKTSRPGAPGRMSKIRNYNVKD</sequence>
<dbReference type="PANTHER" id="PTHR46725">
    <property type="entry name" value="COILED-COIL DOMAIN-CONTAINING PROTEIN 57"/>
    <property type="match status" value="1"/>
</dbReference>
<dbReference type="InterPro" id="IPR042481">
    <property type="entry name" value="CCDC57"/>
</dbReference>
<dbReference type="Proteomes" id="UP000261600">
    <property type="component" value="Unplaced"/>
</dbReference>
<accession>A0A3Q3JMP3</accession>
<dbReference type="AlphaFoldDB" id="A0A3Q3JMP3"/>
<dbReference type="STRING" id="43700.ENSMALP00000021418"/>
<reference evidence="3" key="2">
    <citation type="submission" date="2025-09" db="UniProtKB">
        <authorList>
            <consortium name="Ensembl"/>
        </authorList>
    </citation>
    <scope>IDENTIFICATION</scope>
</reference>
<feature type="compositionally biased region" description="Polar residues" evidence="2">
    <location>
        <begin position="743"/>
        <end position="760"/>
    </location>
</feature>
<feature type="compositionally biased region" description="Basic and acidic residues" evidence="2">
    <location>
        <begin position="694"/>
        <end position="709"/>
    </location>
</feature>
<feature type="compositionally biased region" description="Basic and acidic residues" evidence="2">
    <location>
        <begin position="761"/>
        <end position="776"/>
    </location>
</feature>
<dbReference type="PANTHER" id="PTHR46725:SF1">
    <property type="entry name" value="COILED-COIL DOMAIN-CONTAINING PROTEIN 57"/>
    <property type="match status" value="1"/>
</dbReference>
<dbReference type="GO" id="GO:0034451">
    <property type="term" value="C:centriolar satellite"/>
    <property type="evidence" value="ECO:0007669"/>
    <property type="project" value="TreeGrafter"/>
</dbReference>
<evidence type="ECO:0008006" key="5">
    <source>
        <dbReference type="Google" id="ProtNLM"/>
    </source>
</evidence>
<organism evidence="3 4">
    <name type="scientific">Monopterus albus</name>
    <name type="common">Swamp eel</name>
    <dbReference type="NCBI Taxonomy" id="43700"/>
    <lineage>
        <taxon>Eukaryota</taxon>
        <taxon>Metazoa</taxon>
        <taxon>Chordata</taxon>
        <taxon>Craniata</taxon>
        <taxon>Vertebrata</taxon>
        <taxon>Euteleostomi</taxon>
        <taxon>Actinopterygii</taxon>
        <taxon>Neopterygii</taxon>
        <taxon>Teleostei</taxon>
        <taxon>Neoteleostei</taxon>
        <taxon>Acanthomorphata</taxon>
        <taxon>Anabantaria</taxon>
        <taxon>Synbranchiformes</taxon>
        <taxon>Synbranchidae</taxon>
        <taxon>Monopterus</taxon>
    </lineage>
</organism>
<proteinExistence type="predicted"/>
<keyword evidence="1" id="KW-0175">Coiled coil</keyword>